<keyword evidence="1" id="KW-0472">Membrane</keyword>
<dbReference type="Proteomes" id="UP000029614">
    <property type="component" value="Unassembled WGS sequence"/>
</dbReference>
<name>A0A096AYR1_9BACT</name>
<keyword evidence="3" id="KW-1185">Reference proteome</keyword>
<evidence type="ECO:0000313" key="2">
    <source>
        <dbReference type="EMBL" id="KGF51836.1"/>
    </source>
</evidence>
<evidence type="ECO:0000313" key="3">
    <source>
        <dbReference type="Proteomes" id="UP000029614"/>
    </source>
</evidence>
<keyword evidence="1" id="KW-1133">Transmembrane helix</keyword>
<dbReference type="OrthoDB" id="1081386at2"/>
<sequence>MKEIDAKIFGYKITFIDYVSFLILFFSDLYCFWYYDRMLLFLLGLLIFIIILFAADRCLHTIYTLTYKEIIIKEGWFSKKKTLSLVNIKNITTRPLVFQMGHVVVLTKTDETYISFQPKNRIKFIVALQNRINILICNRYEK</sequence>
<evidence type="ECO:0000256" key="1">
    <source>
        <dbReference type="SAM" id="Phobius"/>
    </source>
</evidence>
<proteinExistence type="predicted"/>
<organism evidence="2 3">
    <name type="scientific">Prevotella amnii DNF00058</name>
    <dbReference type="NCBI Taxonomy" id="1401066"/>
    <lineage>
        <taxon>Bacteria</taxon>
        <taxon>Pseudomonadati</taxon>
        <taxon>Bacteroidota</taxon>
        <taxon>Bacteroidia</taxon>
        <taxon>Bacteroidales</taxon>
        <taxon>Prevotellaceae</taxon>
        <taxon>Prevotella</taxon>
    </lineage>
</organism>
<gene>
    <name evidence="2" type="ORF">HMPREF9302_05985</name>
</gene>
<keyword evidence="1" id="KW-0812">Transmembrane</keyword>
<feature type="transmembrane region" description="Helical" evidence="1">
    <location>
        <begin position="15"/>
        <end position="35"/>
    </location>
</feature>
<dbReference type="RefSeq" id="WP_036855619.1">
    <property type="nucleotide sequence ID" value="NZ_JRNU01000022.1"/>
</dbReference>
<accession>A0A096AYR1</accession>
<dbReference type="AlphaFoldDB" id="A0A096AYR1"/>
<comment type="caution">
    <text evidence="2">The sequence shown here is derived from an EMBL/GenBank/DDBJ whole genome shotgun (WGS) entry which is preliminary data.</text>
</comment>
<feature type="transmembrane region" description="Helical" evidence="1">
    <location>
        <begin position="41"/>
        <end position="59"/>
    </location>
</feature>
<reference evidence="2 3" key="1">
    <citation type="submission" date="2014-07" db="EMBL/GenBank/DDBJ databases">
        <authorList>
            <person name="McCorrison J."/>
            <person name="Sanka R."/>
            <person name="Torralba M."/>
            <person name="Gillis M."/>
            <person name="Haft D.H."/>
            <person name="Methe B."/>
            <person name="Sutton G."/>
            <person name="Nelson K.E."/>
        </authorList>
    </citation>
    <scope>NUCLEOTIDE SEQUENCE [LARGE SCALE GENOMIC DNA]</scope>
    <source>
        <strain evidence="2 3">DNF00058</strain>
    </source>
</reference>
<protein>
    <submittedName>
        <fullName evidence="2">Membrane protein</fullName>
    </submittedName>
</protein>
<dbReference type="EMBL" id="JRNU01000022">
    <property type="protein sequence ID" value="KGF51836.1"/>
    <property type="molecule type" value="Genomic_DNA"/>
</dbReference>